<feature type="non-terminal residue" evidence="2">
    <location>
        <position position="200"/>
    </location>
</feature>
<name>A0A0L7KNE3_OPEBR</name>
<proteinExistence type="predicted"/>
<dbReference type="AlphaFoldDB" id="A0A0L7KNE3"/>
<gene>
    <name evidence="2" type="ORF">OBRU01_23647</name>
</gene>
<sequence>IHEHMTPDELRSVFHVDHHTLVPQYHLINITHHLSRRHIPTSHSNNKIYNEKTPHEKHEKKWRQNQPSLLNDEMFLKAKQLEDVDIIGELNNTVSVNFSANSSEVEGDLSDMENFQDDLEKDVHKVEMVAFGRHLKLTLKKQEGLLKKDGVKLWRVEGNDTLPHGVDYEDDEELGDLYQDEENGAALLIRKHPKHGKLLV</sequence>
<reference evidence="2 3" key="1">
    <citation type="journal article" date="2015" name="Genome Biol. Evol.">
        <title>The genome of winter moth (Operophtera brumata) provides a genomic perspective on sexual dimorphism and phenology.</title>
        <authorList>
            <person name="Derks M.F."/>
            <person name="Smit S."/>
            <person name="Salis L."/>
            <person name="Schijlen E."/>
            <person name="Bossers A."/>
            <person name="Mateman C."/>
            <person name="Pijl A.S."/>
            <person name="de Ridder D."/>
            <person name="Groenen M.A."/>
            <person name="Visser M.E."/>
            <person name="Megens H.J."/>
        </authorList>
    </citation>
    <scope>NUCLEOTIDE SEQUENCE [LARGE SCALE GENOMIC DNA]</scope>
    <source>
        <strain evidence="2">WM2013NL</strain>
        <tissue evidence="2">Head and thorax</tissue>
    </source>
</reference>
<feature type="non-terminal residue" evidence="2">
    <location>
        <position position="1"/>
    </location>
</feature>
<protein>
    <submittedName>
        <fullName evidence="2">A disintegrin and metalloproteinase with thrombospondin motifs like</fullName>
    </submittedName>
</protein>
<feature type="region of interest" description="Disordered" evidence="1">
    <location>
        <begin position="40"/>
        <end position="60"/>
    </location>
</feature>
<comment type="caution">
    <text evidence="2">The sequence shown here is derived from an EMBL/GenBank/DDBJ whole genome shotgun (WGS) entry which is preliminary data.</text>
</comment>
<dbReference type="Proteomes" id="UP000037510">
    <property type="component" value="Unassembled WGS sequence"/>
</dbReference>
<keyword evidence="3" id="KW-1185">Reference proteome</keyword>
<organism evidence="2 3">
    <name type="scientific">Operophtera brumata</name>
    <name type="common">Winter moth</name>
    <name type="synonym">Phalaena brumata</name>
    <dbReference type="NCBI Taxonomy" id="104452"/>
    <lineage>
        <taxon>Eukaryota</taxon>
        <taxon>Metazoa</taxon>
        <taxon>Ecdysozoa</taxon>
        <taxon>Arthropoda</taxon>
        <taxon>Hexapoda</taxon>
        <taxon>Insecta</taxon>
        <taxon>Pterygota</taxon>
        <taxon>Neoptera</taxon>
        <taxon>Endopterygota</taxon>
        <taxon>Lepidoptera</taxon>
        <taxon>Glossata</taxon>
        <taxon>Ditrysia</taxon>
        <taxon>Geometroidea</taxon>
        <taxon>Geometridae</taxon>
        <taxon>Larentiinae</taxon>
        <taxon>Operophtera</taxon>
    </lineage>
</organism>
<keyword evidence="2" id="KW-0401">Integrin</keyword>
<dbReference type="STRING" id="104452.A0A0L7KNE3"/>
<evidence type="ECO:0000256" key="1">
    <source>
        <dbReference type="SAM" id="MobiDB-lite"/>
    </source>
</evidence>
<dbReference type="GO" id="GO:0007229">
    <property type="term" value="P:integrin-mediated signaling pathway"/>
    <property type="evidence" value="ECO:0007669"/>
    <property type="project" value="UniProtKB-KW"/>
</dbReference>
<accession>A0A0L7KNE3</accession>
<feature type="compositionally biased region" description="Basic and acidic residues" evidence="1">
    <location>
        <begin position="49"/>
        <end position="59"/>
    </location>
</feature>
<evidence type="ECO:0000313" key="3">
    <source>
        <dbReference type="Proteomes" id="UP000037510"/>
    </source>
</evidence>
<dbReference type="EMBL" id="JTDY01008023">
    <property type="protein sequence ID" value="KOB64792.1"/>
    <property type="molecule type" value="Genomic_DNA"/>
</dbReference>
<evidence type="ECO:0000313" key="2">
    <source>
        <dbReference type="EMBL" id="KOB64792.1"/>
    </source>
</evidence>